<comment type="caution">
    <text evidence="3">The sequence shown here is derived from an EMBL/GenBank/DDBJ whole genome shotgun (WGS) entry which is preliminary data.</text>
</comment>
<evidence type="ECO:0000256" key="1">
    <source>
        <dbReference type="ARBA" id="ARBA00022884"/>
    </source>
</evidence>
<proteinExistence type="predicted"/>
<dbReference type="AlphaFoldDB" id="A0A9J6FX03"/>
<dbReference type="Gene3D" id="3.30.70.330">
    <property type="match status" value="1"/>
</dbReference>
<keyword evidence="4" id="KW-1185">Reference proteome</keyword>
<evidence type="ECO:0000313" key="3">
    <source>
        <dbReference type="EMBL" id="KAH9367621.1"/>
    </source>
</evidence>
<dbReference type="InterPro" id="IPR000504">
    <property type="entry name" value="RRM_dom"/>
</dbReference>
<name>A0A9J6FX03_HAELO</name>
<dbReference type="InterPro" id="IPR012677">
    <property type="entry name" value="Nucleotide-bd_a/b_plait_sf"/>
</dbReference>
<dbReference type="Pfam" id="PF00076">
    <property type="entry name" value="RRM_1"/>
    <property type="match status" value="1"/>
</dbReference>
<dbReference type="SUPFAM" id="SSF54928">
    <property type="entry name" value="RNA-binding domain, RBD"/>
    <property type="match status" value="1"/>
</dbReference>
<reference evidence="3 4" key="1">
    <citation type="journal article" date="2020" name="Cell">
        <title>Large-Scale Comparative Analyses of Tick Genomes Elucidate Their Genetic Diversity and Vector Capacities.</title>
        <authorList>
            <consortium name="Tick Genome and Microbiome Consortium (TIGMIC)"/>
            <person name="Jia N."/>
            <person name="Wang J."/>
            <person name="Shi W."/>
            <person name="Du L."/>
            <person name="Sun Y."/>
            <person name="Zhan W."/>
            <person name="Jiang J.F."/>
            <person name="Wang Q."/>
            <person name="Zhang B."/>
            <person name="Ji P."/>
            <person name="Bell-Sakyi L."/>
            <person name="Cui X.M."/>
            <person name="Yuan T.T."/>
            <person name="Jiang B.G."/>
            <person name="Yang W.F."/>
            <person name="Lam T.T."/>
            <person name="Chang Q.C."/>
            <person name="Ding S.J."/>
            <person name="Wang X.J."/>
            <person name="Zhu J.G."/>
            <person name="Ruan X.D."/>
            <person name="Zhao L."/>
            <person name="Wei J.T."/>
            <person name="Ye R.Z."/>
            <person name="Que T.C."/>
            <person name="Du C.H."/>
            <person name="Zhou Y.H."/>
            <person name="Cheng J.X."/>
            <person name="Dai P.F."/>
            <person name="Guo W.B."/>
            <person name="Han X.H."/>
            <person name="Huang E.J."/>
            <person name="Li L.F."/>
            <person name="Wei W."/>
            <person name="Gao Y.C."/>
            <person name="Liu J.Z."/>
            <person name="Shao H.Z."/>
            <person name="Wang X."/>
            <person name="Wang C.C."/>
            <person name="Yang T.C."/>
            <person name="Huo Q.B."/>
            <person name="Li W."/>
            <person name="Chen H.Y."/>
            <person name="Chen S.E."/>
            <person name="Zhou L.G."/>
            <person name="Ni X.B."/>
            <person name="Tian J.H."/>
            <person name="Sheng Y."/>
            <person name="Liu T."/>
            <person name="Pan Y.S."/>
            <person name="Xia L.Y."/>
            <person name="Li J."/>
            <person name="Zhao F."/>
            <person name="Cao W.C."/>
        </authorList>
    </citation>
    <scope>NUCLEOTIDE SEQUENCE [LARGE SCALE GENOMIC DNA]</scope>
    <source>
        <strain evidence="3">HaeL-2018</strain>
    </source>
</reference>
<sequence length="144" mass="15501">MAVLYSRQGPMPGSIGARRIKRTASPNGAAAGLKGDVLPAGSFIVPPPPATEGEIYRGCAFVKFSTHTEAQAAINALHGSQTMPGRFPPRAWAPAWAHTGQWRDVSGPPEHVSRRLGQSARCVFRERRRSLPAPPFKRGAPVLR</sequence>
<evidence type="ECO:0000313" key="4">
    <source>
        <dbReference type="Proteomes" id="UP000821853"/>
    </source>
</evidence>
<feature type="domain" description="RRM" evidence="2">
    <location>
        <begin position="57"/>
        <end position="86"/>
    </location>
</feature>
<dbReference type="InterPro" id="IPR035979">
    <property type="entry name" value="RBD_domain_sf"/>
</dbReference>
<organism evidence="3 4">
    <name type="scientific">Haemaphysalis longicornis</name>
    <name type="common">Bush tick</name>
    <dbReference type="NCBI Taxonomy" id="44386"/>
    <lineage>
        <taxon>Eukaryota</taxon>
        <taxon>Metazoa</taxon>
        <taxon>Ecdysozoa</taxon>
        <taxon>Arthropoda</taxon>
        <taxon>Chelicerata</taxon>
        <taxon>Arachnida</taxon>
        <taxon>Acari</taxon>
        <taxon>Parasitiformes</taxon>
        <taxon>Ixodida</taxon>
        <taxon>Ixodoidea</taxon>
        <taxon>Ixodidae</taxon>
        <taxon>Haemaphysalinae</taxon>
        <taxon>Haemaphysalis</taxon>
    </lineage>
</organism>
<dbReference type="VEuPathDB" id="VectorBase:HLOH_047690"/>
<accession>A0A9J6FX03</accession>
<dbReference type="EMBL" id="JABSTR010000004">
    <property type="protein sequence ID" value="KAH9367621.1"/>
    <property type="molecule type" value="Genomic_DNA"/>
</dbReference>
<gene>
    <name evidence="3" type="ORF">HPB48_009992</name>
</gene>
<keyword evidence="1" id="KW-0694">RNA-binding</keyword>
<dbReference type="Proteomes" id="UP000821853">
    <property type="component" value="Chromosome 2"/>
</dbReference>
<dbReference type="GO" id="GO:0003723">
    <property type="term" value="F:RNA binding"/>
    <property type="evidence" value="ECO:0007669"/>
    <property type="project" value="UniProtKB-KW"/>
</dbReference>
<evidence type="ECO:0000259" key="2">
    <source>
        <dbReference type="Pfam" id="PF00076"/>
    </source>
</evidence>
<protein>
    <recommendedName>
        <fullName evidence="2">RRM domain-containing protein</fullName>
    </recommendedName>
</protein>
<dbReference type="OrthoDB" id="7466365at2759"/>